<evidence type="ECO:0000313" key="2">
    <source>
        <dbReference type="Proteomes" id="UP000585905"/>
    </source>
</evidence>
<gene>
    <name evidence="1" type="ORF">FHX53_001273</name>
</gene>
<dbReference type="EMBL" id="JACGWX010000002">
    <property type="protein sequence ID" value="MBA8847688.1"/>
    <property type="molecule type" value="Genomic_DNA"/>
</dbReference>
<protein>
    <submittedName>
        <fullName evidence="1">Uncharacterized protein</fullName>
    </submittedName>
</protein>
<proteinExistence type="predicted"/>
<sequence length="393" mass="41103">MREDAPRAVGAPAPAGAPAAALAASAERLRDLERRAFARPNSRGGAADAAAAAAELARLRALTPIDTEVRIAGIAQSVDPGELPEDDPDFPPTLGERLTATATAFAARAVRCARGLTRRDLRRAGASALALGLASTVGGVLHATAVAPPPAYAIFDFADQAPENERAPAGVVTIDQSFRERGALLLSGPHVFGERDDALRLAVYREWISDSLTEVCATIVAESAWPMHTTCVSEQSFRAEGVVGTFERDGFRLDYSWSPDGAHSIVDSTEGAETVEEIRALGIPALDALETVAEDVPLSQAVFLDPGGALAGPLLLGEVDGWIFVGALVRSQDAMWQPGDDRPQFCLLASSGQGGTRACARAELFLEDGIELQVSDGLLANWDASGAFDAGLP</sequence>
<organism evidence="1 2">
    <name type="scientific">Microcella alkalica</name>
    <dbReference type="NCBI Taxonomy" id="355930"/>
    <lineage>
        <taxon>Bacteria</taxon>
        <taxon>Bacillati</taxon>
        <taxon>Actinomycetota</taxon>
        <taxon>Actinomycetes</taxon>
        <taxon>Micrococcales</taxon>
        <taxon>Microbacteriaceae</taxon>
        <taxon>Microcella</taxon>
    </lineage>
</organism>
<name>A0A839EDH0_9MICO</name>
<dbReference type="AlphaFoldDB" id="A0A839EDH0"/>
<keyword evidence="2" id="KW-1185">Reference proteome</keyword>
<dbReference type="RefSeq" id="WP_182490490.1">
    <property type="nucleotide sequence ID" value="NZ_JACGWX010000002.1"/>
</dbReference>
<evidence type="ECO:0000313" key="1">
    <source>
        <dbReference type="EMBL" id="MBA8847688.1"/>
    </source>
</evidence>
<comment type="caution">
    <text evidence="1">The sequence shown here is derived from an EMBL/GenBank/DDBJ whole genome shotgun (WGS) entry which is preliminary data.</text>
</comment>
<dbReference type="Proteomes" id="UP000585905">
    <property type="component" value="Unassembled WGS sequence"/>
</dbReference>
<accession>A0A839EDH0</accession>
<reference evidence="1 2" key="1">
    <citation type="submission" date="2020-07" db="EMBL/GenBank/DDBJ databases">
        <title>Sequencing the genomes of 1000 actinobacteria strains.</title>
        <authorList>
            <person name="Klenk H.-P."/>
        </authorList>
    </citation>
    <scope>NUCLEOTIDE SEQUENCE [LARGE SCALE GENOMIC DNA]</scope>
    <source>
        <strain evidence="1 2">DSM 19663</strain>
    </source>
</reference>